<evidence type="ECO:0000313" key="2">
    <source>
        <dbReference type="EMBL" id="QIO04905.1"/>
    </source>
</evidence>
<accession>A0A6G8RSN9</accession>
<name>A0A6G8RSN9_9GAMM</name>
<organism evidence="2 3">
    <name type="scientific">Acinetobacter shaoyimingii</name>
    <dbReference type="NCBI Taxonomy" id="2715164"/>
    <lineage>
        <taxon>Bacteria</taxon>
        <taxon>Pseudomonadati</taxon>
        <taxon>Pseudomonadota</taxon>
        <taxon>Gammaproteobacteria</taxon>
        <taxon>Moraxellales</taxon>
        <taxon>Moraxellaceae</taxon>
        <taxon>Acinetobacter</taxon>
    </lineage>
</organism>
<reference evidence="2 3" key="1">
    <citation type="submission" date="2020-03" db="EMBL/GenBank/DDBJ databases">
        <authorList>
            <person name="Zhu W."/>
        </authorList>
    </citation>
    <scope>NUCLEOTIDE SEQUENCE [LARGE SCALE GENOMIC DNA]</scope>
    <source>
        <strain evidence="2 3">323-1</strain>
    </source>
</reference>
<feature type="signal peptide" evidence="1">
    <location>
        <begin position="1"/>
        <end position="22"/>
    </location>
</feature>
<protein>
    <recommendedName>
        <fullName evidence="4">Lipoprotein</fullName>
    </recommendedName>
</protein>
<dbReference type="PROSITE" id="PS51257">
    <property type="entry name" value="PROKAR_LIPOPROTEIN"/>
    <property type="match status" value="1"/>
</dbReference>
<dbReference type="RefSeq" id="WP_166008570.1">
    <property type="nucleotide sequence ID" value="NZ_CP049801.1"/>
</dbReference>
<dbReference type="KEGG" id="asha:G8E00_02430"/>
<keyword evidence="1" id="KW-0732">Signal</keyword>
<dbReference type="Proteomes" id="UP000502297">
    <property type="component" value="Chromosome"/>
</dbReference>
<evidence type="ECO:0000313" key="3">
    <source>
        <dbReference type="Proteomes" id="UP000502297"/>
    </source>
</evidence>
<proteinExistence type="predicted"/>
<gene>
    <name evidence="2" type="ORF">G8E00_02430</name>
</gene>
<feature type="chain" id="PRO_5026067289" description="Lipoprotein" evidence="1">
    <location>
        <begin position="23"/>
        <end position="187"/>
    </location>
</feature>
<dbReference type="EMBL" id="CP049801">
    <property type="protein sequence ID" value="QIO04905.1"/>
    <property type="molecule type" value="Genomic_DNA"/>
</dbReference>
<evidence type="ECO:0008006" key="4">
    <source>
        <dbReference type="Google" id="ProtNLM"/>
    </source>
</evidence>
<sequence length="187" mass="21399">MVKVFRQLAVLGLVVNALTACQSVSTSQIKNVKETPRTETNALIYCAGTANCEFERWNQIEIVNAKNKHLSKKAVQNGIVRLQTQSLKDANALYLSVPQGTHEVVIRFYPVSRDKAETLHVIHKFNSKYRYTFKMYRARGKNKDTLLKVSPPDPLCVDLKREQKTIRRFCKPYNVLNGLGEFVEQKI</sequence>
<keyword evidence="3" id="KW-1185">Reference proteome</keyword>
<dbReference type="AlphaFoldDB" id="A0A6G8RSN9"/>
<evidence type="ECO:0000256" key="1">
    <source>
        <dbReference type="SAM" id="SignalP"/>
    </source>
</evidence>